<dbReference type="Proteomes" id="UP000318571">
    <property type="component" value="Chromosome 6"/>
</dbReference>
<evidence type="ECO:0000256" key="2">
    <source>
        <dbReference type="ARBA" id="ARBA00009849"/>
    </source>
</evidence>
<keyword evidence="10" id="KW-0325">Glycoprotein</keyword>
<keyword evidence="9 13" id="KW-0869">Chloride channel</keyword>
<reference evidence="15 16" key="1">
    <citation type="journal article" date="2018" name="Nat. Ecol. Evol.">
        <title>Genomic signatures of mitonuclear coevolution across populations of Tigriopus californicus.</title>
        <authorList>
            <person name="Barreto F.S."/>
            <person name="Watson E.T."/>
            <person name="Lima T.G."/>
            <person name="Willett C.S."/>
            <person name="Edmands S."/>
            <person name="Li W."/>
            <person name="Burton R.S."/>
        </authorList>
    </citation>
    <scope>NUCLEOTIDE SEQUENCE [LARGE SCALE GENOMIC DNA]</scope>
    <source>
        <strain evidence="15 16">San Diego</strain>
    </source>
</reference>
<evidence type="ECO:0000313" key="16">
    <source>
        <dbReference type="Proteomes" id="UP000318571"/>
    </source>
</evidence>
<dbReference type="GO" id="GO:0034707">
    <property type="term" value="C:chloride channel complex"/>
    <property type="evidence" value="ECO:0007669"/>
    <property type="project" value="UniProtKB-UniRule"/>
</dbReference>
<dbReference type="AlphaFoldDB" id="A0A553PNT1"/>
<keyword evidence="12 13" id="KW-0407">Ion channel</keyword>
<feature type="transmembrane region" description="Helical" evidence="13">
    <location>
        <begin position="50"/>
        <end position="73"/>
    </location>
</feature>
<feature type="compositionally biased region" description="Polar residues" evidence="14">
    <location>
        <begin position="438"/>
        <end position="454"/>
    </location>
</feature>
<evidence type="ECO:0000256" key="12">
    <source>
        <dbReference type="ARBA" id="ARBA00023303"/>
    </source>
</evidence>
<feature type="transmembrane region" description="Helical" evidence="13">
    <location>
        <begin position="94"/>
        <end position="114"/>
    </location>
</feature>
<sequence length="515" mass="56788">MSLLSGHSQTQNAYEPTLWANLFHSAPHVNITFHPVDSRFNPESDLYLEALGILASIPAAWLITTLVILLIYLCTRCCDTKNTKKRRSRPIRCFLSFLALATCATLALGIWGTFAMNEGMIKFQASTMNINNIVERSQDMAEKYNHVFQNEIEKNLNLLYDGPFSREIVQDRSAHLMIMDSCEIVFNNISTGLEAMDQLRFSIQEPKDRMSFQHVPHWAASFEKYRFPGYFGIQALFGLFCLLLFVGAIVHSRCVLILFSVCGLFSIIMLWLFASIYTAVTVALADFCNDPTPWVQHVLSSSLDEEVTSYYLQCAAGQPNPYESFLSVDDQDPYMPLSTIERPRLTAPPSGLGGPSLGSTPGYRRNMHTPPQTPSYHGTLNGSSHAGTIRSNMPTHQPMSAGVPAGGSIGYSHLNHLSGHHAGTLGHYGTHSGHRANTGMSTLGRNTQVTQSHGGYQGLDNLPATMTLGRRGHYASGRASKIQGGDNDAPLLGPNMGQYATLSKQCKTLECSDFY</sequence>
<dbReference type="STRING" id="6832.A0A553PNT1"/>
<evidence type="ECO:0000256" key="4">
    <source>
        <dbReference type="ARBA" id="ARBA00022475"/>
    </source>
</evidence>
<dbReference type="PANTHER" id="PTHR12424:SF8">
    <property type="entry name" value="PROTEIN TWEETY"/>
    <property type="match status" value="1"/>
</dbReference>
<comment type="caution">
    <text evidence="15">The sequence shown here is derived from an EMBL/GenBank/DDBJ whole genome shotgun (WGS) entry which is preliminary data.</text>
</comment>
<feature type="region of interest" description="Disordered" evidence="14">
    <location>
        <begin position="422"/>
        <end position="460"/>
    </location>
</feature>
<evidence type="ECO:0000256" key="3">
    <source>
        <dbReference type="ARBA" id="ARBA00022448"/>
    </source>
</evidence>
<feature type="transmembrane region" description="Helical" evidence="13">
    <location>
        <begin position="257"/>
        <end position="280"/>
    </location>
</feature>
<comment type="function">
    <text evidence="13">Probable chloride channel.</text>
</comment>
<accession>A0A553PNT1</accession>
<dbReference type="InterPro" id="IPR006990">
    <property type="entry name" value="Tweety"/>
</dbReference>
<evidence type="ECO:0000256" key="5">
    <source>
        <dbReference type="ARBA" id="ARBA00022692"/>
    </source>
</evidence>
<evidence type="ECO:0000256" key="1">
    <source>
        <dbReference type="ARBA" id="ARBA00004651"/>
    </source>
</evidence>
<dbReference type="GO" id="GO:0005229">
    <property type="term" value="F:intracellularly calcium-gated chloride channel activity"/>
    <property type="evidence" value="ECO:0007669"/>
    <property type="project" value="TreeGrafter"/>
</dbReference>
<comment type="caution">
    <text evidence="13">Lacks conserved residue(s) required for the propagation of feature annotation.</text>
</comment>
<feature type="region of interest" description="Disordered" evidence="14">
    <location>
        <begin position="345"/>
        <end position="397"/>
    </location>
</feature>
<keyword evidence="5 13" id="KW-0812">Transmembrane</keyword>
<keyword evidence="6 13" id="KW-1133">Transmembrane helix</keyword>
<organism evidence="15 16">
    <name type="scientific">Tigriopus californicus</name>
    <name type="common">Marine copepod</name>
    <dbReference type="NCBI Taxonomy" id="6832"/>
    <lineage>
        <taxon>Eukaryota</taxon>
        <taxon>Metazoa</taxon>
        <taxon>Ecdysozoa</taxon>
        <taxon>Arthropoda</taxon>
        <taxon>Crustacea</taxon>
        <taxon>Multicrustacea</taxon>
        <taxon>Hexanauplia</taxon>
        <taxon>Copepoda</taxon>
        <taxon>Harpacticoida</taxon>
        <taxon>Harpacticidae</taxon>
        <taxon>Tigriopus</taxon>
    </lineage>
</organism>
<comment type="similarity">
    <text evidence="2 13">Belongs to the tweety family.</text>
</comment>
<keyword evidence="7 13" id="KW-0406">Ion transport</keyword>
<evidence type="ECO:0000256" key="9">
    <source>
        <dbReference type="ARBA" id="ARBA00023173"/>
    </source>
</evidence>
<keyword evidence="8 13" id="KW-0472">Membrane</keyword>
<evidence type="ECO:0000256" key="14">
    <source>
        <dbReference type="SAM" id="MobiDB-lite"/>
    </source>
</evidence>
<dbReference type="EMBL" id="VCGU01000002">
    <property type="protein sequence ID" value="TRY79341.1"/>
    <property type="molecule type" value="Genomic_DNA"/>
</dbReference>
<evidence type="ECO:0000256" key="13">
    <source>
        <dbReference type="RuleBase" id="RU361114"/>
    </source>
</evidence>
<dbReference type="GO" id="GO:0072320">
    <property type="term" value="F:volume-sensitive chloride channel activity"/>
    <property type="evidence" value="ECO:0007669"/>
    <property type="project" value="TreeGrafter"/>
</dbReference>
<gene>
    <name evidence="15" type="ORF">TCAL_06552</name>
</gene>
<protein>
    <recommendedName>
        <fullName evidence="13">Protein tweety homolog</fullName>
    </recommendedName>
</protein>
<keyword evidence="3 13" id="KW-0813">Transport</keyword>
<comment type="subcellular location">
    <subcellularLocation>
        <location evidence="1">Cell membrane</location>
        <topology evidence="1">Multi-pass membrane protein</topology>
    </subcellularLocation>
</comment>
<evidence type="ECO:0000256" key="10">
    <source>
        <dbReference type="ARBA" id="ARBA00023180"/>
    </source>
</evidence>
<dbReference type="PANTHER" id="PTHR12424">
    <property type="entry name" value="TWEETY-RELATED"/>
    <property type="match status" value="1"/>
</dbReference>
<evidence type="ECO:0000256" key="8">
    <source>
        <dbReference type="ARBA" id="ARBA00023136"/>
    </source>
</evidence>
<dbReference type="Pfam" id="PF04906">
    <property type="entry name" value="Tweety"/>
    <property type="match status" value="1"/>
</dbReference>
<keyword evidence="16" id="KW-1185">Reference proteome</keyword>
<evidence type="ECO:0000256" key="11">
    <source>
        <dbReference type="ARBA" id="ARBA00023214"/>
    </source>
</evidence>
<keyword evidence="11 13" id="KW-0868">Chloride</keyword>
<proteinExistence type="inferred from homology"/>
<feature type="compositionally biased region" description="Polar residues" evidence="14">
    <location>
        <begin position="374"/>
        <end position="397"/>
    </location>
</feature>
<keyword evidence="4" id="KW-1003">Cell membrane</keyword>
<name>A0A553PNT1_TIGCA</name>
<evidence type="ECO:0000256" key="7">
    <source>
        <dbReference type="ARBA" id="ARBA00023065"/>
    </source>
</evidence>
<evidence type="ECO:0000256" key="6">
    <source>
        <dbReference type="ARBA" id="ARBA00022989"/>
    </source>
</evidence>
<dbReference type="GO" id="GO:0005886">
    <property type="term" value="C:plasma membrane"/>
    <property type="evidence" value="ECO:0007669"/>
    <property type="project" value="UniProtKB-SubCell"/>
</dbReference>
<evidence type="ECO:0000313" key="15">
    <source>
        <dbReference type="EMBL" id="TRY79341.1"/>
    </source>
</evidence>
<feature type="transmembrane region" description="Helical" evidence="13">
    <location>
        <begin position="231"/>
        <end position="250"/>
    </location>
</feature>